<evidence type="ECO:0000256" key="4">
    <source>
        <dbReference type="ARBA" id="ARBA00023002"/>
    </source>
</evidence>
<dbReference type="OrthoDB" id="9993796at2759"/>
<dbReference type="PANTHER" id="PTHR13789">
    <property type="entry name" value="MONOOXYGENASE"/>
    <property type="match status" value="1"/>
</dbReference>
<comment type="similarity">
    <text evidence="1">Belongs to the paxM FAD-dependent monooxygenase family.</text>
</comment>
<protein>
    <recommendedName>
        <fullName evidence="6">FAD-binding domain-containing protein</fullName>
    </recommendedName>
</protein>
<dbReference type="SUPFAM" id="SSF54373">
    <property type="entry name" value="FAD-linked reductases, C-terminal domain"/>
    <property type="match status" value="1"/>
</dbReference>
<name>G0S798_CHATD</name>
<dbReference type="PRINTS" id="PR00420">
    <property type="entry name" value="RNGMNOXGNASE"/>
</dbReference>
<dbReference type="SUPFAM" id="SSF51905">
    <property type="entry name" value="FAD/NAD(P)-binding domain"/>
    <property type="match status" value="1"/>
</dbReference>
<dbReference type="Gene3D" id="3.50.50.60">
    <property type="entry name" value="FAD/NAD(P)-binding domain"/>
    <property type="match status" value="1"/>
</dbReference>
<evidence type="ECO:0000259" key="6">
    <source>
        <dbReference type="Pfam" id="PF01494"/>
    </source>
</evidence>
<dbReference type="Pfam" id="PF13450">
    <property type="entry name" value="NAD_binding_8"/>
    <property type="match status" value="1"/>
</dbReference>
<proteinExistence type="inferred from homology"/>
<gene>
    <name evidence="7" type="ORF">CTHT_0036090</name>
</gene>
<dbReference type="Proteomes" id="UP000008066">
    <property type="component" value="Unassembled WGS sequence"/>
</dbReference>
<dbReference type="InterPro" id="IPR036188">
    <property type="entry name" value="FAD/NAD-bd_sf"/>
</dbReference>
<dbReference type="GO" id="GO:0071949">
    <property type="term" value="F:FAD binding"/>
    <property type="evidence" value="ECO:0007669"/>
    <property type="project" value="InterPro"/>
</dbReference>
<dbReference type="PANTHER" id="PTHR13789:SF215">
    <property type="entry name" value="FAD-BINDING DOMAIN-CONTAINING PROTEIN-RELATED"/>
    <property type="match status" value="1"/>
</dbReference>
<dbReference type="InterPro" id="IPR050493">
    <property type="entry name" value="FAD-dep_Monooxygenase_BioMet"/>
</dbReference>
<keyword evidence="2" id="KW-0285">Flavoprotein</keyword>
<dbReference type="STRING" id="759272.G0S798"/>
<dbReference type="eggNOG" id="KOG2614">
    <property type="taxonomic scope" value="Eukaryota"/>
</dbReference>
<dbReference type="KEGG" id="cthr:CTHT_0036090"/>
<evidence type="ECO:0000313" key="8">
    <source>
        <dbReference type="Proteomes" id="UP000008066"/>
    </source>
</evidence>
<dbReference type="OMA" id="WYAHRVD"/>
<sequence length="498" mass="54556">MSTSWPALSHLVHRFGHDTPPLDSAPAGWEPGGNTPLPKQIAMLNVAIAGSGISGLAAAISLRRSGHKVTIYERSSLNNEVGAAIHVPPNVGRFLVPWGMDPVKARLVECKYMSFHNPFTLEEVIKHDHSNDPEMFGAPLRMAHRVDLHEALKQLATDPNGPGIPAQIFVRSEVIAYDPEKPSMTLADGTVVEADLIIAADGVHSIAAKAITGQPMVPQPAQTNNCCYRFLIPTELLRNSPDTKWFLEGHPNDGTRIFSDIPGRRRIVTYPCRNKEFMNFVAICYNEKMSAKEEDWHASVDNSEVLEQFAGFHEGLCAVISKATEVKRWPLLFRPPIAKWWKAKMAAIGDAAHPMLPHMAQGGAQGIEDGCAIGLVMYGVTDPSQIPQRLAVYQKVRYNRASFIQIASNYGFDDHVQSELANYLEDRTMPKSVTDMVHGNYTYDVVKKVITVMRADVDPNYELPPDFYAAAKSAAAANSNANGHANGNANGHANGNAH</sequence>
<evidence type="ECO:0000256" key="5">
    <source>
        <dbReference type="ARBA" id="ARBA00023033"/>
    </source>
</evidence>
<keyword evidence="3" id="KW-0274">FAD</keyword>
<dbReference type="HOGENOM" id="CLU_009665_19_0_1"/>
<evidence type="ECO:0000313" key="7">
    <source>
        <dbReference type="EMBL" id="EGS21742.1"/>
    </source>
</evidence>
<evidence type="ECO:0000256" key="3">
    <source>
        <dbReference type="ARBA" id="ARBA00022827"/>
    </source>
</evidence>
<feature type="domain" description="FAD-binding" evidence="6">
    <location>
        <begin position="191"/>
        <end position="401"/>
    </location>
</feature>
<accession>G0S798</accession>
<dbReference type="GO" id="GO:0004497">
    <property type="term" value="F:monooxygenase activity"/>
    <property type="evidence" value="ECO:0007669"/>
    <property type="project" value="UniProtKB-KW"/>
</dbReference>
<dbReference type="GeneID" id="18257647"/>
<dbReference type="Pfam" id="PF01494">
    <property type="entry name" value="FAD_binding_3"/>
    <property type="match status" value="1"/>
</dbReference>
<dbReference type="EMBL" id="GL988041">
    <property type="protein sequence ID" value="EGS21742.1"/>
    <property type="molecule type" value="Genomic_DNA"/>
</dbReference>
<dbReference type="InterPro" id="IPR002938">
    <property type="entry name" value="FAD-bd"/>
</dbReference>
<evidence type="ECO:0000256" key="2">
    <source>
        <dbReference type="ARBA" id="ARBA00022630"/>
    </source>
</evidence>
<organism evidence="8">
    <name type="scientific">Chaetomium thermophilum (strain DSM 1495 / CBS 144.50 / IMI 039719)</name>
    <name type="common">Thermochaetoides thermophila</name>
    <dbReference type="NCBI Taxonomy" id="759272"/>
    <lineage>
        <taxon>Eukaryota</taxon>
        <taxon>Fungi</taxon>
        <taxon>Dikarya</taxon>
        <taxon>Ascomycota</taxon>
        <taxon>Pezizomycotina</taxon>
        <taxon>Sordariomycetes</taxon>
        <taxon>Sordariomycetidae</taxon>
        <taxon>Sordariales</taxon>
        <taxon>Chaetomiaceae</taxon>
        <taxon>Thermochaetoides</taxon>
    </lineage>
</organism>
<keyword evidence="8" id="KW-1185">Reference proteome</keyword>
<reference evidence="7 8" key="1">
    <citation type="journal article" date="2011" name="Cell">
        <title>Insight into structure and assembly of the nuclear pore complex by utilizing the genome of a eukaryotic thermophile.</title>
        <authorList>
            <person name="Amlacher S."/>
            <person name="Sarges P."/>
            <person name="Flemming D."/>
            <person name="van Noort V."/>
            <person name="Kunze R."/>
            <person name="Devos D.P."/>
            <person name="Arumugam M."/>
            <person name="Bork P."/>
            <person name="Hurt E."/>
        </authorList>
    </citation>
    <scope>NUCLEOTIDE SEQUENCE [LARGE SCALE GENOMIC DNA]</scope>
    <source>
        <strain evidence="8">DSM 1495 / CBS 144.50 / IMI 039719</strain>
    </source>
</reference>
<dbReference type="AlphaFoldDB" id="G0S798"/>
<keyword evidence="4" id="KW-0560">Oxidoreductase</keyword>
<dbReference type="RefSeq" id="XP_006694038.1">
    <property type="nucleotide sequence ID" value="XM_006693975.1"/>
</dbReference>
<keyword evidence="5" id="KW-0503">Monooxygenase</keyword>
<evidence type="ECO:0000256" key="1">
    <source>
        <dbReference type="ARBA" id="ARBA00007992"/>
    </source>
</evidence>